<gene>
    <name evidence="10" type="ORF">BDFB_004322</name>
</gene>
<organism evidence="10 11">
    <name type="scientific">Asbolus verrucosus</name>
    <name type="common">Desert ironclad beetle</name>
    <dbReference type="NCBI Taxonomy" id="1661398"/>
    <lineage>
        <taxon>Eukaryota</taxon>
        <taxon>Metazoa</taxon>
        <taxon>Ecdysozoa</taxon>
        <taxon>Arthropoda</taxon>
        <taxon>Hexapoda</taxon>
        <taxon>Insecta</taxon>
        <taxon>Pterygota</taxon>
        <taxon>Neoptera</taxon>
        <taxon>Endopterygota</taxon>
        <taxon>Coleoptera</taxon>
        <taxon>Polyphaga</taxon>
        <taxon>Cucujiformia</taxon>
        <taxon>Tenebrionidae</taxon>
        <taxon>Pimeliinae</taxon>
        <taxon>Asbolus</taxon>
    </lineage>
</organism>
<dbReference type="Gene3D" id="1.25.10.10">
    <property type="entry name" value="Leucine-rich Repeat Variant"/>
    <property type="match status" value="1"/>
</dbReference>
<sequence>MSTSLSEQLKRLAVPQTAVLQRDKKRASLLFDPKEAAGLKRETVYQIGLDGLEELINKNQVFEQFKNNLYHISSKKFERSVETAESNKKLDKIIRKFLLQLSPYFLLNCSHKALEWLINRYYIHEYNREDLLMTIMPYHESNIFVRVVQLMKFRDQNDNWIFLKSLQKPGVHLPKQNLLNHAANDVYFIKFVAKFISLLVKQHEKPSLLTVAFNFYCTVFAGALEYSSTVNEAQVTQMLPALLKGLSSDIPDYCAASYIILGRLVTKTALTDAILNKFIEKISEAKVETLKTEMVLILLVLYQSQTHYSIISEEACANLVQKEWLLKTVQDLSNNKCYVSPFLQALVKSCVYGAVNLDQEIQRNFMRSLLTAVKFEESFMETFLSILLDGTKTKKQYPEHIQKWIAEIIETLERQYPEQFDKEVYKILSTTQQGRVVKRRKSLQKILKETMTVRCKFDVLDKLYHPNSAFRKEAIQYLANNYDSLREREKEMIKSSFIDRLNDDDVSVVKETLTLIKKMSILSAEATQEVLIKLAYKYQKDLKSWGSVSTDIVLMLCSISKVNDWKTFLAVFPYLLPNSESQLKAALKIIRTPFVQQNQLLKNIDGTLNDCEQFCTNVFDSLRNENMNLVQDFINSLKQTPLKERNVLNKYLVTVILSCMLPENSPIETNVMIIETFMAFFESSEIKYGKGNAFFQRHIAAAREGQFHIEAFLLCLKNVIWKTKKPSDNLGCADFHEDSDFNRYFVLLANALLKSSPNHRKYIQFFINYFCKNLKNKIEFVLNLAICNKYSSEDFQLECVNTVGNLLEYSTKQSKELLADDGVLVPYFLALLVNKSENVKQKTFEVVEKLIRLTESVLYRNLFKELLEHQEEIVVDNDQMPLIIFNYLSPADEKDKKLLRTVLVKASCNPDYPLYLKGKILEILSHVNTIDRLEETAQDCLDLLNTNSNSLDEIKSAVVAKNLMSCQANIAADIRMDSKVWAVIETCLKKDQFVLTVDGKANFATVLLLNQFDKEFFVQLNEEVEAKILDLIIETATVTQNPEVLPVVRRVIKVIDLDAKLILNHFVAMRDVQSPKLDPNKLKRRISVVPTIDILDTIQWKKGLTALEFIQEKKKIRNVESLLPVLFDILKKCLDFDEQAAVEYPKQLILSSILYLGLKSQPDAMAESVFNIELIVQCIRASQNPQTHYCALLVLAFSAELVPSQVLHHIMAIFTFMGSSVLRHEDAYSFQIISKIIDTIIPILVKDNCPETIAKILRVFVDALLDVPEHRRMLIYEQLLMKIGVNEYLYIFLLLIFESHVIHSSRAKNKDEDMKRLEIAANVCREFSPKVVMQSCIHLMKYLKDLPDEIETDNETSPFDIHYKTPKQFRHYKYTLIIFTARLLSSKEFVNQVASLNDEESLDMEEFYKNMIVNILTYIHRVSKVAEKNASTPQAKYWKVILHLSYDILDSVNALLTPQMFLLVTKGLMLHNFSTIRRRSLELLNAKLQSNSTFFNDCKAEEIYSLVPSLVSIIKNIDEAQLETEEELIIQTALLSLKLLVKLLVSEYPKNLVEVLDFITEIIKKGKAQNNILASTLLCLAELCSNLRAYAISSVPNFMPALLKILKQQKRQESPSLLLLSSVTAVQKILETLPLFLSPYLEKLLFELSILASKWSGNTEDEKLQPIANKLTFVRKQIGSVIPPRVLIPVLGQSYNRLIEKSAFDAIGSLMDILAENLNNLNGPEINANLPELTNFFLNALQFRADGRTSFEHTNEVEAQIVNALSKLILKLSESTFKPLYYKLFDWAARHEVKTERLITFYSLSSGIAESLKSLFVLFAGHFLNNAAQILDVCNVIKSEDLYFAEEEKNILLLEKVLKTLHAVFNYDNHKFMNKDRFQVLMQPLVDQLENNLGGIECLERRNADLVTPCIVQFAVATADDALWKQLNYQILLKMKHTSPNIRLISLHCLKEMVKQLGVDYLPLLPETIPVLAELLEDEEETVEKACRKAVQEMEKILGEPIEKYFKM</sequence>
<keyword evidence="6 8" id="KW-0687">Ribonucleoprotein</keyword>
<dbReference type="STRING" id="1661398.A0A482VKV5"/>
<keyword evidence="3 8" id="KW-0690">Ribosome biogenesis</keyword>
<dbReference type="Proteomes" id="UP000292052">
    <property type="component" value="Unassembled WGS sequence"/>
</dbReference>
<dbReference type="PROSITE" id="PS50077">
    <property type="entry name" value="HEAT_REPEAT"/>
    <property type="match status" value="1"/>
</dbReference>
<dbReference type="GO" id="GO:0034455">
    <property type="term" value="C:t-UTP complex"/>
    <property type="evidence" value="ECO:0007669"/>
    <property type="project" value="TreeGrafter"/>
</dbReference>
<dbReference type="InterPro" id="IPR056473">
    <property type="entry name" value="HEAT_Utp10/HEAT1"/>
</dbReference>
<keyword evidence="11" id="KW-1185">Reference proteome</keyword>
<dbReference type="GO" id="GO:0045943">
    <property type="term" value="P:positive regulation of transcription by RNA polymerase I"/>
    <property type="evidence" value="ECO:0007669"/>
    <property type="project" value="TreeGrafter"/>
</dbReference>
<evidence type="ECO:0000259" key="9">
    <source>
        <dbReference type="SMART" id="SM01036"/>
    </source>
</evidence>
<evidence type="ECO:0000313" key="11">
    <source>
        <dbReference type="Proteomes" id="UP000292052"/>
    </source>
</evidence>
<protein>
    <recommendedName>
        <fullName evidence="8">HEAT repeat-containing protein 1</fullName>
    </recommendedName>
</protein>
<accession>A0A482VKV5</accession>
<dbReference type="EMBL" id="QDEB01090398">
    <property type="protein sequence ID" value="RZC33246.1"/>
    <property type="molecule type" value="Genomic_DNA"/>
</dbReference>
<dbReference type="InterPro" id="IPR022125">
    <property type="entry name" value="U3snoRNP10_N"/>
</dbReference>
<evidence type="ECO:0000256" key="3">
    <source>
        <dbReference type="ARBA" id="ARBA00022517"/>
    </source>
</evidence>
<keyword evidence="4 8" id="KW-0698">rRNA processing</keyword>
<dbReference type="PANTHER" id="PTHR13457:SF1">
    <property type="entry name" value="HEAT REPEAT-CONTAINING PROTEIN 1"/>
    <property type="match status" value="1"/>
</dbReference>
<comment type="function">
    <text evidence="8">Involved in nucleolar processing of pre-18S ribosomal RNA.</text>
</comment>
<evidence type="ECO:0000256" key="6">
    <source>
        <dbReference type="ARBA" id="ARBA00023274"/>
    </source>
</evidence>
<dbReference type="InterPro" id="IPR021133">
    <property type="entry name" value="HEAT_type_2"/>
</dbReference>
<evidence type="ECO:0000313" key="10">
    <source>
        <dbReference type="EMBL" id="RZC33246.1"/>
    </source>
</evidence>
<reference evidence="10 11" key="1">
    <citation type="submission" date="2017-03" db="EMBL/GenBank/DDBJ databases">
        <title>Genome of the blue death feigning beetle - Asbolus verrucosus.</title>
        <authorList>
            <person name="Rider S.D."/>
        </authorList>
    </citation>
    <scope>NUCLEOTIDE SEQUENCE [LARGE SCALE GENOMIC DNA]</scope>
    <source>
        <strain evidence="10">Butters</strain>
        <tissue evidence="10">Head and leg muscle</tissue>
    </source>
</reference>
<dbReference type="SUPFAM" id="SSF48371">
    <property type="entry name" value="ARM repeat"/>
    <property type="match status" value="2"/>
</dbReference>
<comment type="similarity">
    <text evidence="2 8">Belongs to the HEATR1/UTP10 family.</text>
</comment>
<proteinExistence type="inferred from homology"/>
<evidence type="ECO:0000256" key="1">
    <source>
        <dbReference type="ARBA" id="ARBA00004604"/>
    </source>
</evidence>
<dbReference type="Pfam" id="PF12397">
    <property type="entry name" value="U3snoRNP10"/>
    <property type="match status" value="1"/>
</dbReference>
<evidence type="ECO:0000256" key="8">
    <source>
        <dbReference type="RuleBase" id="RU367065"/>
    </source>
</evidence>
<dbReference type="SMART" id="SM01036">
    <property type="entry name" value="BP28CT"/>
    <property type="match status" value="1"/>
</dbReference>
<dbReference type="Pfam" id="PF08146">
    <property type="entry name" value="BP28CT"/>
    <property type="match status" value="1"/>
</dbReference>
<dbReference type="OrthoDB" id="31183at2759"/>
<dbReference type="InterPro" id="IPR011989">
    <property type="entry name" value="ARM-like"/>
</dbReference>
<dbReference type="Pfam" id="PF23243">
    <property type="entry name" value="HEAT_HEATR1"/>
    <property type="match status" value="1"/>
</dbReference>
<evidence type="ECO:0000256" key="4">
    <source>
        <dbReference type="ARBA" id="ARBA00022552"/>
    </source>
</evidence>
<keyword evidence="5 8" id="KW-0539">Nucleus</keyword>
<comment type="subcellular location">
    <subcellularLocation>
        <location evidence="1 8">Nucleus</location>
        <location evidence="1 8">Nucleolus</location>
    </subcellularLocation>
</comment>
<dbReference type="InterPro" id="IPR016024">
    <property type="entry name" value="ARM-type_fold"/>
</dbReference>
<evidence type="ECO:0000256" key="7">
    <source>
        <dbReference type="PROSITE-ProRule" id="PRU00103"/>
    </source>
</evidence>
<dbReference type="InterPro" id="IPR012954">
    <property type="entry name" value="BP28_C_dom"/>
</dbReference>
<evidence type="ECO:0000256" key="5">
    <source>
        <dbReference type="ARBA" id="ARBA00023242"/>
    </source>
</evidence>
<evidence type="ECO:0000256" key="2">
    <source>
        <dbReference type="ARBA" id="ARBA00010559"/>
    </source>
</evidence>
<dbReference type="GO" id="GO:0032040">
    <property type="term" value="C:small-subunit processome"/>
    <property type="evidence" value="ECO:0007669"/>
    <property type="project" value="TreeGrafter"/>
</dbReference>
<dbReference type="GO" id="GO:0030686">
    <property type="term" value="C:90S preribosome"/>
    <property type="evidence" value="ECO:0007669"/>
    <property type="project" value="TreeGrafter"/>
</dbReference>
<dbReference type="InterPro" id="IPR040191">
    <property type="entry name" value="UTP10"/>
</dbReference>
<feature type="domain" description="BP28 C-terminal" evidence="9">
    <location>
        <begin position="1723"/>
        <end position="1872"/>
    </location>
</feature>
<comment type="caution">
    <text evidence="10">The sequence shown here is derived from an EMBL/GenBank/DDBJ whole genome shotgun (WGS) entry which is preliminary data.</text>
</comment>
<feature type="repeat" description="HEAT" evidence="7">
    <location>
        <begin position="1968"/>
        <end position="2004"/>
    </location>
</feature>
<dbReference type="PANTHER" id="PTHR13457">
    <property type="entry name" value="BAP28"/>
    <property type="match status" value="1"/>
</dbReference>
<dbReference type="GO" id="GO:0000462">
    <property type="term" value="P:maturation of SSU-rRNA from tricistronic rRNA transcript (SSU-rRNA, 5.8S rRNA, LSU-rRNA)"/>
    <property type="evidence" value="ECO:0007669"/>
    <property type="project" value="TreeGrafter"/>
</dbReference>
<name>A0A482VKV5_ASBVE</name>
<dbReference type="GO" id="GO:0030515">
    <property type="term" value="F:snoRNA binding"/>
    <property type="evidence" value="ECO:0007669"/>
    <property type="project" value="TreeGrafter"/>
</dbReference>